<sequence length="281" mass="31601">MQRNGDIVYFLLGVGFTSTRELGNFILRSPVLRSSTPADLNANCVHRCELNSRVVAVVKSPDIGSAQERARNRQYFVDHAAQFLRERPQSPHVFLFAVRYNERVSAEDMEMVQFLKTILGENVLRDHTLVVLTGGGDFERDHHDTGQQTILGWINRQPCENLRQLVAECGGRVQLFGDRSRFEDGLRNQMDQLLRSTDRLSQATGGRGYTREEFDRAASTRLRNILNFMLENEGASSQQITQKDTAPTDGEPPVNISTTKGTLGEGPSGEERQCMVTYHGL</sequence>
<evidence type="ECO:0000259" key="5">
    <source>
        <dbReference type="PROSITE" id="PS51720"/>
    </source>
</evidence>
<evidence type="ECO:0000256" key="3">
    <source>
        <dbReference type="ARBA" id="ARBA00023134"/>
    </source>
</evidence>
<proteinExistence type="inferred from homology"/>
<comment type="caution">
    <text evidence="6">The sequence shown here is derived from an EMBL/GenBank/DDBJ whole genome shotgun (WGS) entry which is preliminary data.</text>
</comment>
<dbReference type="PROSITE" id="PS51720">
    <property type="entry name" value="G_AIG1"/>
    <property type="match status" value="1"/>
</dbReference>
<dbReference type="InterPro" id="IPR027417">
    <property type="entry name" value="P-loop_NTPase"/>
</dbReference>
<dbReference type="Gene3D" id="3.40.50.300">
    <property type="entry name" value="P-loop containing nucleotide triphosphate hydrolases"/>
    <property type="match status" value="1"/>
</dbReference>
<dbReference type="PANTHER" id="PTHR10903">
    <property type="entry name" value="GTPASE, IMAP FAMILY MEMBER-RELATED"/>
    <property type="match status" value="1"/>
</dbReference>
<reference evidence="6 7" key="1">
    <citation type="journal article" date="2021" name="Elife">
        <title>Chloroplast acquisition without the gene transfer in kleptoplastic sea slugs, Plakobranchus ocellatus.</title>
        <authorList>
            <person name="Maeda T."/>
            <person name="Takahashi S."/>
            <person name="Yoshida T."/>
            <person name="Shimamura S."/>
            <person name="Takaki Y."/>
            <person name="Nagai Y."/>
            <person name="Toyoda A."/>
            <person name="Suzuki Y."/>
            <person name="Arimoto A."/>
            <person name="Ishii H."/>
            <person name="Satoh N."/>
            <person name="Nishiyama T."/>
            <person name="Hasebe M."/>
            <person name="Maruyama T."/>
            <person name="Minagawa J."/>
            <person name="Obokata J."/>
            <person name="Shigenobu S."/>
        </authorList>
    </citation>
    <scope>NUCLEOTIDE SEQUENCE [LARGE SCALE GENOMIC DNA]</scope>
</reference>
<keyword evidence="2" id="KW-0547">Nucleotide-binding</keyword>
<protein>
    <submittedName>
        <fullName evidence="6">Immune-associated nucleotide-binding protein 1</fullName>
    </submittedName>
</protein>
<gene>
    <name evidence="6" type="ORF">PoB_007074800</name>
</gene>
<dbReference type="EMBL" id="BLXT01007949">
    <property type="protein sequence ID" value="GFO44243.1"/>
    <property type="molecule type" value="Genomic_DNA"/>
</dbReference>
<feature type="domain" description="AIG1-type G" evidence="5">
    <location>
        <begin position="4"/>
        <end position="218"/>
    </location>
</feature>
<name>A0AAV4DJK8_9GAST</name>
<keyword evidence="7" id="KW-1185">Reference proteome</keyword>
<feature type="compositionally biased region" description="Polar residues" evidence="4">
    <location>
        <begin position="234"/>
        <end position="245"/>
    </location>
</feature>
<organism evidence="6 7">
    <name type="scientific">Plakobranchus ocellatus</name>
    <dbReference type="NCBI Taxonomy" id="259542"/>
    <lineage>
        <taxon>Eukaryota</taxon>
        <taxon>Metazoa</taxon>
        <taxon>Spiralia</taxon>
        <taxon>Lophotrochozoa</taxon>
        <taxon>Mollusca</taxon>
        <taxon>Gastropoda</taxon>
        <taxon>Heterobranchia</taxon>
        <taxon>Euthyneura</taxon>
        <taxon>Panpulmonata</taxon>
        <taxon>Sacoglossa</taxon>
        <taxon>Placobranchoidea</taxon>
        <taxon>Plakobranchidae</taxon>
        <taxon>Plakobranchus</taxon>
    </lineage>
</organism>
<dbReference type="InterPro" id="IPR006703">
    <property type="entry name" value="G_AIG1"/>
</dbReference>
<evidence type="ECO:0000256" key="1">
    <source>
        <dbReference type="ARBA" id="ARBA00008535"/>
    </source>
</evidence>
<dbReference type="GO" id="GO:0005525">
    <property type="term" value="F:GTP binding"/>
    <property type="evidence" value="ECO:0007669"/>
    <property type="project" value="UniProtKB-KW"/>
</dbReference>
<keyword evidence="3" id="KW-0342">GTP-binding</keyword>
<dbReference type="AlphaFoldDB" id="A0AAV4DJK8"/>
<evidence type="ECO:0000313" key="7">
    <source>
        <dbReference type="Proteomes" id="UP000735302"/>
    </source>
</evidence>
<evidence type="ECO:0000256" key="4">
    <source>
        <dbReference type="SAM" id="MobiDB-lite"/>
    </source>
</evidence>
<evidence type="ECO:0000256" key="2">
    <source>
        <dbReference type="ARBA" id="ARBA00022741"/>
    </source>
</evidence>
<accession>A0AAV4DJK8</accession>
<evidence type="ECO:0000313" key="6">
    <source>
        <dbReference type="EMBL" id="GFO44243.1"/>
    </source>
</evidence>
<comment type="similarity">
    <text evidence="1">Belongs to the TRAFAC class TrmE-Era-EngA-EngB-Septin-like GTPase superfamily. AIG1/Toc34/Toc159-like paraseptin GTPase family. IAN subfamily.</text>
</comment>
<dbReference type="InterPro" id="IPR045058">
    <property type="entry name" value="GIMA/IAN/Toc"/>
</dbReference>
<dbReference type="PANTHER" id="PTHR10903:SF184">
    <property type="entry name" value="GTP-BINDING PROTEIN A"/>
    <property type="match status" value="1"/>
</dbReference>
<dbReference type="Proteomes" id="UP000735302">
    <property type="component" value="Unassembled WGS sequence"/>
</dbReference>
<feature type="region of interest" description="Disordered" evidence="4">
    <location>
        <begin position="233"/>
        <end position="271"/>
    </location>
</feature>
<dbReference type="Pfam" id="PF04548">
    <property type="entry name" value="AIG1"/>
    <property type="match status" value="1"/>
</dbReference>